<dbReference type="InterPro" id="IPR020390">
    <property type="entry name" value="Uncharacterised_YqhV"/>
</dbReference>
<feature type="transmembrane region" description="Helical" evidence="1">
    <location>
        <begin position="71"/>
        <end position="89"/>
    </location>
</feature>
<protein>
    <submittedName>
        <fullName evidence="2">YqhV family protein</fullName>
    </submittedName>
</protein>
<name>A0ABU9DXA4_9BACL</name>
<comment type="caution">
    <text evidence="2">The sequence shown here is derived from an EMBL/GenBank/DDBJ whole genome shotgun (WGS) entry which is preliminary data.</text>
</comment>
<gene>
    <name evidence="2" type="ORF">WMW72_33220</name>
</gene>
<dbReference type="Pfam" id="PF10942">
    <property type="entry name" value="DUF2619"/>
    <property type="match status" value="1"/>
</dbReference>
<organism evidence="2 3">
    <name type="scientific">Paenibacillus filicis</name>
    <dbReference type="NCBI Taxonomy" id="669464"/>
    <lineage>
        <taxon>Bacteria</taxon>
        <taxon>Bacillati</taxon>
        <taxon>Bacillota</taxon>
        <taxon>Bacilli</taxon>
        <taxon>Bacillales</taxon>
        <taxon>Paenibacillaceae</taxon>
        <taxon>Paenibacillus</taxon>
    </lineage>
</organism>
<dbReference type="Proteomes" id="UP001469365">
    <property type="component" value="Unassembled WGS sequence"/>
</dbReference>
<evidence type="ECO:0000256" key="1">
    <source>
        <dbReference type="SAM" id="Phobius"/>
    </source>
</evidence>
<dbReference type="EMBL" id="JBBPCC010000035">
    <property type="protein sequence ID" value="MEK8132753.1"/>
    <property type="molecule type" value="Genomic_DNA"/>
</dbReference>
<evidence type="ECO:0000313" key="3">
    <source>
        <dbReference type="Proteomes" id="UP001469365"/>
    </source>
</evidence>
<proteinExistence type="predicted"/>
<keyword evidence="1" id="KW-0812">Transmembrane</keyword>
<feature type="transmembrane region" description="Helical" evidence="1">
    <location>
        <begin position="12"/>
        <end position="33"/>
    </location>
</feature>
<accession>A0ABU9DXA4</accession>
<sequence>MLSLIHKVVLGMAALRVLSGCIEIFAALLMLRFNQIEKALLVNSGLALVGPLILLATTTLGLVGLADKLSWGKLAWVLAGVGCLFIGILKK</sequence>
<reference evidence="2 3" key="1">
    <citation type="submission" date="2024-04" db="EMBL/GenBank/DDBJ databases">
        <title>draft genome sequnece of Paenibacillus filicis.</title>
        <authorList>
            <person name="Kim D.-U."/>
        </authorList>
    </citation>
    <scope>NUCLEOTIDE SEQUENCE [LARGE SCALE GENOMIC DNA]</scope>
    <source>
        <strain evidence="2 3">KACC14197</strain>
    </source>
</reference>
<feature type="transmembrane region" description="Helical" evidence="1">
    <location>
        <begin position="45"/>
        <end position="65"/>
    </location>
</feature>
<keyword evidence="1" id="KW-0472">Membrane</keyword>
<dbReference type="RefSeq" id="WP_341419875.1">
    <property type="nucleotide sequence ID" value="NZ_JBBPCC010000035.1"/>
</dbReference>
<keyword evidence="1" id="KW-1133">Transmembrane helix</keyword>
<keyword evidence="3" id="KW-1185">Reference proteome</keyword>
<evidence type="ECO:0000313" key="2">
    <source>
        <dbReference type="EMBL" id="MEK8132753.1"/>
    </source>
</evidence>